<reference evidence="2 3" key="1">
    <citation type="journal article" date="2019" name="Genome Biol. Evol.">
        <title>Insights into the evolution of the New World diploid cottons (Gossypium, subgenus Houzingenia) based on genome sequencing.</title>
        <authorList>
            <person name="Grover C.E."/>
            <person name="Arick M.A. 2nd"/>
            <person name="Thrash A."/>
            <person name="Conover J.L."/>
            <person name="Sanders W.S."/>
            <person name="Peterson D.G."/>
            <person name="Frelichowski J.E."/>
            <person name="Scheffler J.A."/>
            <person name="Scheffler B.E."/>
            <person name="Wendel J.F."/>
        </authorList>
    </citation>
    <scope>NUCLEOTIDE SEQUENCE [LARGE SCALE GENOMIC DNA]</scope>
    <source>
        <strain evidence="2">0</strain>
        <tissue evidence="2">Leaf</tissue>
    </source>
</reference>
<sequence>MIRPTNRDEEEQRRLMDREEERTTAMRVKRKEWKMSYSLEI</sequence>
<evidence type="ECO:0000313" key="3">
    <source>
        <dbReference type="Proteomes" id="UP000593560"/>
    </source>
</evidence>
<keyword evidence="3" id="KW-1185">Reference proteome</keyword>
<comment type="caution">
    <text evidence="2">The sequence shown here is derived from an EMBL/GenBank/DDBJ whole genome shotgun (WGS) entry which is preliminary data.</text>
</comment>
<evidence type="ECO:0000256" key="1">
    <source>
        <dbReference type="SAM" id="MobiDB-lite"/>
    </source>
</evidence>
<dbReference type="Proteomes" id="UP000593560">
    <property type="component" value="Unassembled WGS sequence"/>
</dbReference>
<feature type="non-terminal residue" evidence="2">
    <location>
        <position position="41"/>
    </location>
</feature>
<gene>
    <name evidence="2" type="ORF">Gohar_012518</name>
</gene>
<protein>
    <submittedName>
        <fullName evidence="2">Uncharacterized protein</fullName>
    </submittedName>
</protein>
<dbReference type="AlphaFoldDB" id="A0A7J9GY10"/>
<organism evidence="2 3">
    <name type="scientific">Gossypium harknessii</name>
    <dbReference type="NCBI Taxonomy" id="34285"/>
    <lineage>
        <taxon>Eukaryota</taxon>
        <taxon>Viridiplantae</taxon>
        <taxon>Streptophyta</taxon>
        <taxon>Embryophyta</taxon>
        <taxon>Tracheophyta</taxon>
        <taxon>Spermatophyta</taxon>
        <taxon>Magnoliopsida</taxon>
        <taxon>eudicotyledons</taxon>
        <taxon>Gunneridae</taxon>
        <taxon>Pentapetalae</taxon>
        <taxon>rosids</taxon>
        <taxon>malvids</taxon>
        <taxon>Malvales</taxon>
        <taxon>Malvaceae</taxon>
        <taxon>Malvoideae</taxon>
        <taxon>Gossypium</taxon>
    </lineage>
</organism>
<dbReference type="EMBL" id="JABFAD010000007">
    <property type="protein sequence ID" value="MBA0802198.1"/>
    <property type="molecule type" value="Genomic_DNA"/>
</dbReference>
<feature type="region of interest" description="Disordered" evidence="1">
    <location>
        <begin position="1"/>
        <end position="22"/>
    </location>
</feature>
<proteinExistence type="predicted"/>
<accession>A0A7J9GY10</accession>
<name>A0A7J9GY10_9ROSI</name>
<evidence type="ECO:0000313" key="2">
    <source>
        <dbReference type="EMBL" id="MBA0802198.1"/>
    </source>
</evidence>